<evidence type="ECO:0000256" key="2">
    <source>
        <dbReference type="ARBA" id="ARBA00003109"/>
    </source>
</evidence>
<dbReference type="OrthoDB" id="9804984at2"/>
<dbReference type="GO" id="GO:0009097">
    <property type="term" value="P:isoleucine biosynthetic process"/>
    <property type="evidence" value="ECO:0007669"/>
    <property type="project" value="UniProtKB-UniPathway"/>
</dbReference>
<name>A0A1M6WIA6_9FLAO</name>
<comment type="pathway">
    <text evidence="4">Amino-acid biosynthesis; L-valine biosynthesis; L-valine from pyruvate: step 4/4.</text>
</comment>
<dbReference type="UniPathway" id="UPA00048">
    <property type="reaction ID" value="UER00073"/>
</dbReference>
<sequence>MIIEKIAESRFNDSVFESTVFGKEFSDHMLIAHYKDGKWGEATIKPYGPITMTPAAMSFHYGQTIFEGMKAYKNENDDVFIFRPEKNFERFNLSAARLNMPQIPKEIFIDGLKAIVDIDRKWVPQDYGTSLYIRPVMFATEEAVSARSSNEYIFAILLAYAPSYYEKPLSVKIADFYSRAAQGGVGFAKCGGNYAASFFPASEVQKEGYDQIIWTDSIEHKYIEEAGTMNVMVRIGNKLLTAPTSERILNGVTRDSVLTLAKDAGNDLEIRPVEVKELYDAYKSGELKEVFGCGTAVVITQYDTIGFGDERVQLPHLAEEDSFALNLKKKLKDIQYGLVEDPHGWRVKIEKEN</sequence>
<evidence type="ECO:0000256" key="13">
    <source>
        <dbReference type="ARBA" id="ARBA00048212"/>
    </source>
</evidence>
<dbReference type="InterPro" id="IPR033939">
    <property type="entry name" value="BCAT_family"/>
</dbReference>
<evidence type="ECO:0000256" key="14">
    <source>
        <dbReference type="ARBA" id="ARBA00048798"/>
    </source>
</evidence>
<evidence type="ECO:0000313" key="17">
    <source>
        <dbReference type="EMBL" id="GGF04748.1"/>
    </source>
</evidence>
<protein>
    <recommendedName>
        <fullName evidence="7">branched-chain-amino-acid transaminase</fullName>
        <ecNumber evidence="7">2.6.1.42</ecNumber>
    </recommendedName>
</protein>
<dbReference type="GO" id="GO:0009098">
    <property type="term" value="P:L-leucine biosynthetic process"/>
    <property type="evidence" value="ECO:0007669"/>
    <property type="project" value="UniProtKB-UniPathway"/>
</dbReference>
<reference evidence="17" key="5">
    <citation type="submission" date="2024-05" db="EMBL/GenBank/DDBJ databases">
        <authorList>
            <person name="Sun Q."/>
            <person name="Zhou Y."/>
        </authorList>
    </citation>
    <scope>NUCLEOTIDE SEQUENCE</scope>
    <source>
        <strain evidence="17">CGMCC 1.12707</strain>
    </source>
</reference>
<evidence type="ECO:0000256" key="1">
    <source>
        <dbReference type="ARBA" id="ARBA00001933"/>
    </source>
</evidence>
<dbReference type="SUPFAM" id="SSF56752">
    <property type="entry name" value="D-aminoacid aminotransferase-like PLP-dependent enzymes"/>
    <property type="match status" value="1"/>
</dbReference>
<feature type="modified residue" description="N6-(pyridoxal phosphate)lysine" evidence="16">
    <location>
        <position position="189"/>
    </location>
</feature>
<comment type="cofactor">
    <cofactor evidence="1">
        <name>pyridoxal 5'-phosphate</name>
        <dbReference type="ChEBI" id="CHEBI:597326"/>
    </cofactor>
</comment>
<dbReference type="InterPro" id="IPR005786">
    <property type="entry name" value="B_amino_transII"/>
</dbReference>
<dbReference type="NCBIfam" id="TIGR01123">
    <property type="entry name" value="ilvE_II"/>
    <property type="match status" value="1"/>
</dbReference>
<dbReference type="InterPro" id="IPR036038">
    <property type="entry name" value="Aminotransferase-like"/>
</dbReference>
<evidence type="ECO:0000256" key="5">
    <source>
        <dbReference type="ARBA" id="ARBA00005072"/>
    </source>
</evidence>
<evidence type="ECO:0000256" key="12">
    <source>
        <dbReference type="ARBA" id="ARBA00023304"/>
    </source>
</evidence>
<dbReference type="InterPro" id="IPR043131">
    <property type="entry name" value="BCAT-like_N"/>
</dbReference>
<dbReference type="Proteomes" id="UP000650994">
    <property type="component" value="Unassembled WGS sequence"/>
</dbReference>
<keyword evidence="8 18" id="KW-0032">Aminotransferase</keyword>
<dbReference type="InterPro" id="IPR043132">
    <property type="entry name" value="BCAT-like_C"/>
</dbReference>
<dbReference type="InterPro" id="IPR001544">
    <property type="entry name" value="Aminotrans_IV"/>
</dbReference>
<dbReference type="RefSeq" id="WP_072930861.1">
    <property type="nucleotide sequence ID" value="NZ_BMFL01000015.1"/>
</dbReference>
<dbReference type="GO" id="GO:0004084">
    <property type="term" value="F:branched-chain-amino-acid transaminase activity"/>
    <property type="evidence" value="ECO:0007669"/>
    <property type="project" value="UniProtKB-EC"/>
</dbReference>
<dbReference type="Gene3D" id="3.20.10.10">
    <property type="entry name" value="D-amino Acid Aminotransferase, subunit A, domain 2"/>
    <property type="match status" value="1"/>
</dbReference>
<comment type="catalytic activity">
    <reaction evidence="15">
        <text>L-leucine + 2-oxoglutarate = 4-methyl-2-oxopentanoate + L-glutamate</text>
        <dbReference type="Rhea" id="RHEA:18321"/>
        <dbReference type="ChEBI" id="CHEBI:16810"/>
        <dbReference type="ChEBI" id="CHEBI:17865"/>
        <dbReference type="ChEBI" id="CHEBI:29985"/>
        <dbReference type="ChEBI" id="CHEBI:57427"/>
        <dbReference type="EC" id="2.6.1.42"/>
    </reaction>
</comment>
<evidence type="ECO:0000256" key="7">
    <source>
        <dbReference type="ARBA" id="ARBA00013053"/>
    </source>
</evidence>
<comment type="catalytic activity">
    <reaction evidence="13">
        <text>L-valine + 2-oxoglutarate = 3-methyl-2-oxobutanoate + L-glutamate</text>
        <dbReference type="Rhea" id="RHEA:24813"/>
        <dbReference type="ChEBI" id="CHEBI:11851"/>
        <dbReference type="ChEBI" id="CHEBI:16810"/>
        <dbReference type="ChEBI" id="CHEBI:29985"/>
        <dbReference type="ChEBI" id="CHEBI:57762"/>
        <dbReference type="EC" id="2.6.1.42"/>
    </reaction>
</comment>
<evidence type="ECO:0000256" key="4">
    <source>
        <dbReference type="ARBA" id="ARBA00004931"/>
    </source>
</evidence>
<reference evidence="18" key="3">
    <citation type="submission" date="2016-11" db="EMBL/GenBank/DDBJ databases">
        <authorList>
            <person name="Jaros S."/>
            <person name="Januszkiewicz K."/>
            <person name="Wedrychowicz H."/>
        </authorList>
    </citation>
    <scope>NUCLEOTIDE SEQUENCE [LARGE SCALE GENOMIC DNA]</scope>
    <source>
        <strain evidence="18">DSM 27989</strain>
    </source>
</reference>
<dbReference type="PANTHER" id="PTHR11825">
    <property type="entry name" value="SUBGROUP IIII AMINOTRANSFERASE"/>
    <property type="match status" value="1"/>
</dbReference>
<comment type="function">
    <text evidence="2">Acts on leucine, isoleucine and valine.</text>
</comment>
<dbReference type="PIRSF" id="PIRSF006468">
    <property type="entry name" value="BCAT1"/>
    <property type="match status" value="1"/>
</dbReference>
<proteinExistence type="inferred from homology"/>
<evidence type="ECO:0000313" key="18">
    <source>
        <dbReference type="EMBL" id="SHK93364.1"/>
    </source>
</evidence>
<comment type="similarity">
    <text evidence="6">Belongs to the class-IV pyridoxal-phosphate-dependent aminotransferase family.</text>
</comment>
<keyword evidence="11" id="KW-0663">Pyridoxal phosphate</keyword>
<evidence type="ECO:0000256" key="10">
    <source>
        <dbReference type="ARBA" id="ARBA00022679"/>
    </source>
</evidence>
<evidence type="ECO:0000256" key="9">
    <source>
        <dbReference type="ARBA" id="ARBA00022605"/>
    </source>
</evidence>
<keyword evidence="10 18" id="KW-0808">Transferase</keyword>
<keyword evidence="12" id="KW-0100">Branched-chain amino acid biosynthesis</keyword>
<reference evidence="19" key="2">
    <citation type="submission" date="2016-11" db="EMBL/GenBank/DDBJ databases">
        <authorList>
            <person name="Varghese N."/>
            <person name="Submissions S."/>
        </authorList>
    </citation>
    <scope>NUCLEOTIDE SEQUENCE [LARGE SCALE GENOMIC DNA]</scope>
    <source>
        <strain evidence="19">DSM 27989</strain>
    </source>
</reference>
<comment type="catalytic activity">
    <reaction evidence="14">
        <text>L-isoleucine + 2-oxoglutarate = (S)-3-methyl-2-oxopentanoate + L-glutamate</text>
        <dbReference type="Rhea" id="RHEA:24801"/>
        <dbReference type="ChEBI" id="CHEBI:16810"/>
        <dbReference type="ChEBI" id="CHEBI:29985"/>
        <dbReference type="ChEBI" id="CHEBI:35146"/>
        <dbReference type="ChEBI" id="CHEBI:58045"/>
        <dbReference type="EC" id="2.6.1.42"/>
    </reaction>
</comment>
<dbReference type="NCBIfam" id="NF009897">
    <property type="entry name" value="PRK13357.1"/>
    <property type="match status" value="1"/>
</dbReference>
<dbReference type="EC" id="2.6.1.42" evidence="7"/>
<comment type="pathway">
    <text evidence="3">Amino-acid biosynthesis; L-isoleucine biosynthesis; L-isoleucine from 2-oxobutanoate: step 4/4.</text>
</comment>
<keyword evidence="20" id="KW-1185">Reference proteome</keyword>
<evidence type="ECO:0000256" key="3">
    <source>
        <dbReference type="ARBA" id="ARBA00004824"/>
    </source>
</evidence>
<dbReference type="AlphaFoldDB" id="A0A1M6WIA6"/>
<comment type="pathway">
    <text evidence="5">Amino-acid biosynthesis; L-leucine biosynthesis; L-leucine from 3-methyl-2-oxobutanoate: step 4/4.</text>
</comment>
<dbReference type="Gene3D" id="3.30.470.10">
    <property type="match status" value="1"/>
</dbReference>
<evidence type="ECO:0000256" key="11">
    <source>
        <dbReference type="ARBA" id="ARBA00022898"/>
    </source>
</evidence>
<reference evidence="17" key="1">
    <citation type="journal article" date="2014" name="Int. J. Syst. Evol. Microbiol.">
        <title>Complete genome of a new Firmicutes species belonging to the dominant human colonic microbiota ('Ruminococcus bicirculans') reveals two chromosomes and a selective capacity to utilize plant glucans.</title>
        <authorList>
            <consortium name="NISC Comparative Sequencing Program"/>
            <person name="Wegmann U."/>
            <person name="Louis P."/>
            <person name="Goesmann A."/>
            <person name="Henrissat B."/>
            <person name="Duncan S.H."/>
            <person name="Flint H.J."/>
        </authorList>
    </citation>
    <scope>NUCLEOTIDE SEQUENCE</scope>
    <source>
        <strain evidence="17">CGMCC 1.12707</strain>
    </source>
</reference>
<dbReference type="EMBL" id="FRBH01000004">
    <property type="protein sequence ID" value="SHK93364.1"/>
    <property type="molecule type" value="Genomic_DNA"/>
</dbReference>
<keyword evidence="9" id="KW-0028">Amino-acid biosynthesis</keyword>
<dbReference type="GO" id="GO:0009099">
    <property type="term" value="P:L-valine biosynthetic process"/>
    <property type="evidence" value="ECO:0007669"/>
    <property type="project" value="UniProtKB-UniPathway"/>
</dbReference>
<dbReference type="Proteomes" id="UP000184120">
    <property type="component" value="Unassembled WGS sequence"/>
</dbReference>
<evidence type="ECO:0000313" key="19">
    <source>
        <dbReference type="Proteomes" id="UP000184120"/>
    </source>
</evidence>
<reference evidence="20" key="4">
    <citation type="journal article" date="2019" name="Int. J. Syst. Evol. Microbiol.">
        <title>The Global Catalogue of Microorganisms (GCM) 10K type strain sequencing project: providing services to taxonomists for standard genome sequencing and annotation.</title>
        <authorList>
            <consortium name="The Broad Institute Genomics Platform"/>
            <consortium name="The Broad Institute Genome Sequencing Center for Infectious Disease"/>
            <person name="Wu L."/>
            <person name="Ma J."/>
        </authorList>
    </citation>
    <scope>NUCLEOTIDE SEQUENCE [LARGE SCALE GENOMIC DNA]</scope>
    <source>
        <strain evidence="20">CGMCC 1.12707</strain>
    </source>
</reference>
<dbReference type="Pfam" id="PF01063">
    <property type="entry name" value="Aminotran_4"/>
    <property type="match status" value="1"/>
</dbReference>
<dbReference type="PANTHER" id="PTHR11825:SF44">
    <property type="entry name" value="BRANCHED-CHAIN-AMINO-ACID AMINOTRANSFERASE"/>
    <property type="match status" value="1"/>
</dbReference>
<evidence type="ECO:0000256" key="8">
    <source>
        <dbReference type="ARBA" id="ARBA00022576"/>
    </source>
</evidence>
<evidence type="ECO:0000313" key="20">
    <source>
        <dbReference type="Proteomes" id="UP000650994"/>
    </source>
</evidence>
<dbReference type="UniPathway" id="UPA00047">
    <property type="reaction ID" value="UER00058"/>
</dbReference>
<evidence type="ECO:0000256" key="16">
    <source>
        <dbReference type="PIRSR" id="PIRSR006468-1"/>
    </source>
</evidence>
<accession>A0A1M6WIA6</accession>
<evidence type="ECO:0000256" key="6">
    <source>
        <dbReference type="ARBA" id="ARBA00009320"/>
    </source>
</evidence>
<evidence type="ECO:0000256" key="15">
    <source>
        <dbReference type="ARBA" id="ARBA00049229"/>
    </source>
</evidence>
<dbReference type="STRING" id="1434701.SAMN05443634_104319"/>
<organism evidence="18 19">
    <name type="scientific">Chishuiella changwenlii</name>
    <dbReference type="NCBI Taxonomy" id="1434701"/>
    <lineage>
        <taxon>Bacteria</taxon>
        <taxon>Pseudomonadati</taxon>
        <taxon>Bacteroidota</taxon>
        <taxon>Flavobacteriia</taxon>
        <taxon>Flavobacteriales</taxon>
        <taxon>Weeksellaceae</taxon>
        <taxon>Chishuiella</taxon>
    </lineage>
</organism>
<gene>
    <name evidence="17" type="ORF">GCM10010984_22530</name>
    <name evidence="18" type="ORF">SAMN05443634_104319</name>
</gene>
<dbReference type="UniPathway" id="UPA00049">
    <property type="reaction ID" value="UER00062"/>
</dbReference>
<dbReference type="EMBL" id="BMFL01000015">
    <property type="protein sequence ID" value="GGF04748.1"/>
    <property type="molecule type" value="Genomic_DNA"/>
</dbReference>
<dbReference type="CDD" id="cd01557">
    <property type="entry name" value="BCAT_beta_family"/>
    <property type="match status" value="1"/>
</dbReference>